<dbReference type="PANTHER" id="PTHR42789:SF1">
    <property type="entry name" value="D-ISOMER SPECIFIC 2-HYDROXYACID DEHYDROGENASE FAMILY PROTEIN (AFU_ORTHOLOGUE AFUA_6G10090)"/>
    <property type="match status" value="1"/>
</dbReference>
<feature type="domain" description="D-isomer specific 2-hydroxyacid dehydrogenase NAD-binding" evidence="6">
    <location>
        <begin position="114"/>
        <end position="287"/>
    </location>
</feature>
<evidence type="ECO:0000256" key="4">
    <source>
        <dbReference type="RuleBase" id="RU003719"/>
    </source>
</evidence>
<feature type="domain" description="D-isomer specific 2-hydroxyacid dehydrogenase catalytic" evidence="5">
    <location>
        <begin position="21"/>
        <end position="318"/>
    </location>
</feature>
<reference evidence="7 8" key="1">
    <citation type="submission" date="2019-03" db="EMBL/GenBank/DDBJ databases">
        <title>Metabolic potential of uncultured bacteria and archaea associated with petroleum seepage in deep-sea sediments.</title>
        <authorList>
            <person name="Dong X."/>
            <person name="Hubert C."/>
        </authorList>
    </citation>
    <scope>NUCLEOTIDE SEQUENCE [LARGE SCALE GENOMIC DNA]</scope>
    <source>
        <strain evidence="7">E44_bin7</strain>
    </source>
</reference>
<keyword evidence="2 4" id="KW-0560">Oxidoreductase</keyword>
<keyword evidence="3" id="KW-0520">NAD</keyword>
<evidence type="ECO:0000259" key="5">
    <source>
        <dbReference type="Pfam" id="PF00389"/>
    </source>
</evidence>
<dbReference type="FunFam" id="3.40.50.720:FF:000203">
    <property type="entry name" value="D-3-phosphoglycerate dehydrogenase (SerA)"/>
    <property type="match status" value="1"/>
</dbReference>
<dbReference type="Pfam" id="PF02826">
    <property type="entry name" value="2-Hacid_dh_C"/>
    <property type="match status" value="1"/>
</dbReference>
<dbReference type="InterPro" id="IPR036291">
    <property type="entry name" value="NAD(P)-bd_dom_sf"/>
</dbReference>
<accession>A0A523RQD7</accession>
<dbReference type="PANTHER" id="PTHR42789">
    <property type="entry name" value="D-ISOMER SPECIFIC 2-HYDROXYACID DEHYDROGENASE FAMILY PROTEIN (AFU_ORTHOLOGUE AFUA_6G10090)"/>
    <property type="match status" value="1"/>
</dbReference>
<comment type="caution">
    <text evidence="7">The sequence shown here is derived from an EMBL/GenBank/DDBJ whole genome shotgun (WGS) entry which is preliminary data.</text>
</comment>
<dbReference type="InterPro" id="IPR006139">
    <property type="entry name" value="D-isomer_2_OHA_DH_cat_dom"/>
</dbReference>
<dbReference type="SUPFAM" id="SSF52283">
    <property type="entry name" value="Formate/glycerate dehydrogenase catalytic domain-like"/>
    <property type="match status" value="1"/>
</dbReference>
<evidence type="ECO:0000259" key="6">
    <source>
        <dbReference type="Pfam" id="PF02826"/>
    </source>
</evidence>
<dbReference type="Gene3D" id="3.40.50.720">
    <property type="entry name" value="NAD(P)-binding Rossmann-like Domain"/>
    <property type="match status" value="2"/>
</dbReference>
<dbReference type="InterPro" id="IPR050857">
    <property type="entry name" value="D-2-hydroxyacid_DH"/>
</dbReference>
<evidence type="ECO:0000313" key="7">
    <source>
        <dbReference type="EMBL" id="TET07993.1"/>
    </source>
</evidence>
<dbReference type="Pfam" id="PF00389">
    <property type="entry name" value="2-Hacid_dh"/>
    <property type="match status" value="1"/>
</dbReference>
<dbReference type="InterPro" id="IPR006140">
    <property type="entry name" value="D-isomer_DH_NAD-bd"/>
</dbReference>
<sequence length="323" mass="35570">MSFTIVIPDDFPPQIKGTRALEDLKKYGEVKLYNTKASSQEEFIQRMKEAEVVINVRAYSKFIEEVFKSSPSLKLLSILGTGTDNVDLEAATRYNVLVTNTPGFAKVAVAEHTLTLMLSVARRISLIDRKVKEGKWPRGLMTQLYGKTLGLIGLGAIGGQLAKISKGIGMKVISWTFHPSEQRAQKYGVEFISLEDLLREADVISIHLRLTPQTRNLIGEKEFSLIKPTAIIINTSRGPVIDQKALVDALIEGKIAGAGLDVFDKEPLSLDDPLLKLDNVVLTPHNAGMTPETIEKGAQIAVDNIINYLQGSPTHVVNQKVIR</sequence>
<dbReference type="Proteomes" id="UP000316360">
    <property type="component" value="Unassembled WGS sequence"/>
</dbReference>
<dbReference type="CDD" id="cd12172">
    <property type="entry name" value="PGDH_like_2"/>
    <property type="match status" value="1"/>
</dbReference>
<dbReference type="EMBL" id="SOKJ01000387">
    <property type="protein sequence ID" value="TET07993.1"/>
    <property type="molecule type" value="Genomic_DNA"/>
</dbReference>
<protein>
    <submittedName>
        <fullName evidence="7">Glycerate dehydrogenase</fullName>
    </submittedName>
</protein>
<organism evidence="7 8">
    <name type="scientific">Aerophobetes bacterium</name>
    <dbReference type="NCBI Taxonomy" id="2030807"/>
    <lineage>
        <taxon>Bacteria</taxon>
        <taxon>Candidatus Aerophobota</taxon>
    </lineage>
</organism>
<dbReference type="AlphaFoldDB" id="A0A523RQD7"/>
<dbReference type="GO" id="GO:0016616">
    <property type="term" value="F:oxidoreductase activity, acting on the CH-OH group of donors, NAD or NADP as acceptor"/>
    <property type="evidence" value="ECO:0007669"/>
    <property type="project" value="InterPro"/>
</dbReference>
<gene>
    <name evidence="7" type="ORF">E3J84_06715</name>
</gene>
<dbReference type="SUPFAM" id="SSF51735">
    <property type="entry name" value="NAD(P)-binding Rossmann-fold domains"/>
    <property type="match status" value="1"/>
</dbReference>
<name>A0A523RQD7_UNCAE</name>
<comment type="similarity">
    <text evidence="1 4">Belongs to the D-isomer specific 2-hydroxyacid dehydrogenase family.</text>
</comment>
<evidence type="ECO:0000256" key="3">
    <source>
        <dbReference type="ARBA" id="ARBA00023027"/>
    </source>
</evidence>
<evidence type="ECO:0000313" key="8">
    <source>
        <dbReference type="Proteomes" id="UP000316360"/>
    </source>
</evidence>
<proteinExistence type="inferred from homology"/>
<evidence type="ECO:0000256" key="2">
    <source>
        <dbReference type="ARBA" id="ARBA00023002"/>
    </source>
</evidence>
<dbReference type="GO" id="GO:0051287">
    <property type="term" value="F:NAD binding"/>
    <property type="evidence" value="ECO:0007669"/>
    <property type="project" value="InterPro"/>
</dbReference>
<evidence type="ECO:0000256" key="1">
    <source>
        <dbReference type="ARBA" id="ARBA00005854"/>
    </source>
</evidence>